<sequence>MPQQVVQHHSSFNLISDVLYLLFHCSPSRHLNLLARMPKAFSTTLLPLEIL</sequence>
<proteinExistence type="predicted"/>
<dbReference type="EMBL" id="JAIWYP010000013">
    <property type="protein sequence ID" value="KAH3721515.1"/>
    <property type="molecule type" value="Genomic_DNA"/>
</dbReference>
<gene>
    <name evidence="1" type="ORF">DPMN_064444</name>
</gene>
<reference evidence="1" key="1">
    <citation type="journal article" date="2019" name="bioRxiv">
        <title>The Genome of the Zebra Mussel, Dreissena polymorpha: A Resource for Invasive Species Research.</title>
        <authorList>
            <person name="McCartney M.A."/>
            <person name="Auch B."/>
            <person name="Kono T."/>
            <person name="Mallez S."/>
            <person name="Zhang Y."/>
            <person name="Obille A."/>
            <person name="Becker A."/>
            <person name="Abrahante J.E."/>
            <person name="Garbe J."/>
            <person name="Badalamenti J.P."/>
            <person name="Herman A."/>
            <person name="Mangelson H."/>
            <person name="Liachko I."/>
            <person name="Sullivan S."/>
            <person name="Sone E.D."/>
            <person name="Koren S."/>
            <person name="Silverstein K.A.T."/>
            <person name="Beckman K.B."/>
            <person name="Gohl D.M."/>
        </authorList>
    </citation>
    <scope>NUCLEOTIDE SEQUENCE</scope>
    <source>
        <strain evidence="1">Duluth1</strain>
        <tissue evidence="1">Whole animal</tissue>
    </source>
</reference>
<accession>A0A9D4CDH1</accession>
<keyword evidence="2" id="KW-1185">Reference proteome</keyword>
<organism evidence="1 2">
    <name type="scientific">Dreissena polymorpha</name>
    <name type="common">Zebra mussel</name>
    <name type="synonym">Mytilus polymorpha</name>
    <dbReference type="NCBI Taxonomy" id="45954"/>
    <lineage>
        <taxon>Eukaryota</taxon>
        <taxon>Metazoa</taxon>
        <taxon>Spiralia</taxon>
        <taxon>Lophotrochozoa</taxon>
        <taxon>Mollusca</taxon>
        <taxon>Bivalvia</taxon>
        <taxon>Autobranchia</taxon>
        <taxon>Heteroconchia</taxon>
        <taxon>Euheterodonta</taxon>
        <taxon>Imparidentia</taxon>
        <taxon>Neoheterodontei</taxon>
        <taxon>Myida</taxon>
        <taxon>Dreissenoidea</taxon>
        <taxon>Dreissenidae</taxon>
        <taxon>Dreissena</taxon>
    </lineage>
</organism>
<comment type="caution">
    <text evidence="1">The sequence shown here is derived from an EMBL/GenBank/DDBJ whole genome shotgun (WGS) entry which is preliminary data.</text>
</comment>
<dbReference type="Proteomes" id="UP000828390">
    <property type="component" value="Unassembled WGS sequence"/>
</dbReference>
<protein>
    <submittedName>
        <fullName evidence="1">Uncharacterized protein</fullName>
    </submittedName>
</protein>
<evidence type="ECO:0000313" key="1">
    <source>
        <dbReference type="EMBL" id="KAH3721515.1"/>
    </source>
</evidence>
<evidence type="ECO:0000313" key="2">
    <source>
        <dbReference type="Proteomes" id="UP000828390"/>
    </source>
</evidence>
<reference evidence="1" key="2">
    <citation type="submission" date="2020-11" db="EMBL/GenBank/DDBJ databases">
        <authorList>
            <person name="McCartney M.A."/>
            <person name="Auch B."/>
            <person name="Kono T."/>
            <person name="Mallez S."/>
            <person name="Becker A."/>
            <person name="Gohl D.M."/>
            <person name="Silverstein K.A.T."/>
            <person name="Koren S."/>
            <person name="Bechman K.B."/>
            <person name="Herman A."/>
            <person name="Abrahante J.E."/>
            <person name="Garbe J."/>
        </authorList>
    </citation>
    <scope>NUCLEOTIDE SEQUENCE</scope>
    <source>
        <strain evidence="1">Duluth1</strain>
        <tissue evidence="1">Whole animal</tissue>
    </source>
</reference>
<dbReference type="AlphaFoldDB" id="A0A9D4CDH1"/>
<name>A0A9D4CDH1_DREPO</name>